<dbReference type="Proteomes" id="UP001321760">
    <property type="component" value="Unassembled WGS sequence"/>
</dbReference>
<dbReference type="Pfam" id="PF00388">
    <property type="entry name" value="PI-PLC-X"/>
    <property type="match status" value="1"/>
</dbReference>
<dbReference type="SUPFAM" id="SSF49562">
    <property type="entry name" value="C2 domain (Calcium/lipid-binding domain, CaLB)"/>
    <property type="match status" value="1"/>
</dbReference>
<evidence type="ECO:0000256" key="1">
    <source>
        <dbReference type="ARBA" id="ARBA00001195"/>
    </source>
</evidence>
<dbReference type="GO" id="GO:0016042">
    <property type="term" value="P:lipid catabolic process"/>
    <property type="evidence" value="ECO:0007669"/>
    <property type="project" value="UniProtKB-KW"/>
</dbReference>
<dbReference type="PROSITE" id="PS50007">
    <property type="entry name" value="PIPLC_X_DOMAIN"/>
    <property type="match status" value="1"/>
</dbReference>
<dbReference type="GO" id="GO:0051209">
    <property type="term" value="P:release of sequestered calcium ion into cytosol"/>
    <property type="evidence" value="ECO:0007669"/>
    <property type="project" value="TreeGrafter"/>
</dbReference>
<evidence type="ECO:0000313" key="10">
    <source>
        <dbReference type="EMBL" id="KAK4452878.1"/>
    </source>
</evidence>
<dbReference type="EC" id="3.1.4.11" evidence="7"/>
<evidence type="ECO:0000313" key="11">
    <source>
        <dbReference type="Proteomes" id="UP001321760"/>
    </source>
</evidence>
<evidence type="ECO:0000256" key="2">
    <source>
        <dbReference type="ARBA" id="ARBA00022801"/>
    </source>
</evidence>
<dbReference type="PANTHER" id="PTHR10336">
    <property type="entry name" value="PHOSPHOINOSITIDE-SPECIFIC PHOSPHOLIPASE C FAMILY PROTEIN"/>
    <property type="match status" value="1"/>
</dbReference>
<dbReference type="FunFam" id="3.20.20.190:FF:000039">
    <property type="entry name" value="Phosphoinositide phospholipase C"/>
    <property type="match status" value="1"/>
</dbReference>
<dbReference type="InterPro" id="IPR000909">
    <property type="entry name" value="PLipase_C_PInositol-sp_X_dom"/>
</dbReference>
<dbReference type="AlphaFoldDB" id="A0AAV9H081"/>
<evidence type="ECO:0000256" key="3">
    <source>
        <dbReference type="ARBA" id="ARBA00022963"/>
    </source>
</evidence>
<evidence type="ECO:0000256" key="4">
    <source>
        <dbReference type="ARBA" id="ARBA00023098"/>
    </source>
</evidence>
<protein>
    <recommendedName>
        <fullName evidence="7">Phosphoinositide phospholipase C</fullName>
        <ecNumber evidence="7">3.1.4.11</ecNumber>
    </recommendedName>
</protein>
<reference evidence="10" key="2">
    <citation type="submission" date="2023-05" db="EMBL/GenBank/DDBJ databases">
        <authorList>
            <consortium name="Lawrence Berkeley National Laboratory"/>
            <person name="Steindorff A."/>
            <person name="Hensen N."/>
            <person name="Bonometti L."/>
            <person name="Westerberg I."/>
            <person name="Brannstrom I.O."/>
            <person name="Guillou S."/>
            <person name="Cros-Aarteil S."/>
            <person name="Calhoun S."/>
            <person name="Haridas S."/>
            <person name="Kuo A."/>
            <person name="Mondo S."/>
            <person name="Pangilinan J."/>
            <person name="Riley R."/>
            <person name="Labutti K."/>
            <person name="Andreopoulos B."/>
            <person name="Lipzen A."/>
            <person name="Chen C."/>
            <person name="Yanf M."/>
            <person name="Daum C."/>
            <person name="Ng V."/>
            <person name="Clum A."/>
            <person name="Ohm R."/>
            <person name="Martin F."/>
            <person name="Silar P."/>
            <person name="Natvig D."/>
            <person name="Lalanne C."/>
            <person name="Gautier V."/>
            <person name="Ament-Velasquez S.L."/>
            <person name="Kruys A."/>
            <person name="Hutchinson M.I."/>
            <person name="Powell A.J."/>
            <person name="Barry K."/>
            <person name="Miller A.N."/>
            <person name="Grigoriev I.V."/>
            <person name="Debuchy R."/>
            <person name="Gladieux P."/>
            <person name="Thoren M.H."/>
            <person name="Johannesson H."/>
        </authorList>
    </citation>
    <scope>NUCLEOTIDE SEQUENCE</scope>
    <source>
        <strain evidence="10">PSN243</strain>
    </source>
</reference>
<dbReference type="InterPro" id="IPR001192">
    <property type="entry name" value="PI-PLC_fam"/>
</dbReference>
<dbReference type="PRINTS" id="PR00390">
    <property type="entry name" value="PHPHLIPASEC"/>
</dbReference>
<dbReference type="GO" id="GO:0004435">
    <property type="term" value="F:phosphatidylinositol-4,5-bisphosphate phospholipase C activity"/>
    <property type="evidence" value="ECO:0007669"/>
    <property type="project" value="UniProtKB-EC"/>
</dbReference>
<feature type="region of interest" description="Disordered" evidence="8">
    <location>
        <begin position="193"/>
        <end position="290"/>
    </location>
</feature>
<name>A0AAV9H081_9PEZI</name>
<dbReference type="CDD" id="cd08598">
    <property type="entry name" value="PI-PLC1c_yeast"/>
    <property type="match status" value="1"/>
</dbReference>
<dbReference type="InterPro" id="IPR017946">
    <property type="entry name" value="PLC-like_Pdiesterase_TIM-brl"/>
</dbReference>
<evidence type="ECO:0000259" key="9">
    <source>
        <dbReference type="PROSITE" id="PS50008"/>
    </source>
</evidence>
<dbReference type="Gene3D" id="3.20.20.190">
    <property type="entry name" value="Phosphatidylinositol (PI) phosphodiesterase"/>
    <property type="match status" value="1"/>
</dbReference>
<evidence type="ECO:0000256" key="5">
    <source>
        <dbReference type="ARBA" id="ARBA00023224"/>
    </source>
</evidence>
<reference evidence="10" key="1">
    <citation type="journal article" date="2023" name="Mol. Phylogenet. Evol.">
        <title>Genome-scale phylogeny and comparative genomics of the fungal order Sordariales.</title>
        <authorList>
            <person name="Hensen N."/>
            <person name="Bonometti L."/>
            <person name="Westerberg I."/>
            <person name="Brannstrom I.O."/>
            <person name="Guillou S."/>
            <person name="Cros-Aarteil S."/>
            <person name="Calhoun S."/>
            <person name="Haridas S."/>
            <person name="Kuo A."/>
            <person name="Mondo S."/>
            <person name="Pangilinan J."/>
            <person name="Riley R."/>
            <person name="LaButti K."/>
            <person name="Andreopoulos B."/>
            <person name="Lipzen A."/>
            <person name="Chen C."/>
            <person name="Yan M."/>
            <person name="Daum C."/>
            <person name="Ng V."/>
            <person name="Clum A."/>
            <person name="Steindorff A."/>
            <person name="Ohm R.A."/>
            <person name="Martin F."/>
            <person name="Silar P."/>
            <person name="Natvig D.O."/>
            <person name="Lalanne C."/>
            <person name="Gautier V."/>
            <person name="Ament-Velasquez S.L."/>
            <person name="Kruys A."/>
            <person name="Hutchinson M.I."/>
            <person name="Powell A.J."/>
            <person name="Barry K."/>
            <person name="Miller A.N."/>
            <person name="Grigoriev I.V."/>
            <person name="Debuchy R."/>
            <person name="Gladieux P."/>
            <person name="Hiltunen Thoren M."/>
            <person name="Johannesson H."/>
        </authorList>
    </citation>
    <scope>NUCLEOTIDE SEQUENCE</scope>
    <source>
        <strain evidence="10">PSN243</strain>
    </source>
</reference>
<proteinExistence type="predicted"/>
<keyword evidence="5" id="KW-0807">Transducer</keyword>
<dbReference type="PANTHER" id="PTHR10336:SF82">
    <property type="entry name" value="PHOSPHOINOSITIDE PHOSPHOLIPASE C"/>
    <property type="match status" value="1"/>
</dbReference>
<gene>
    <name evidence="10" type="ORF">QBC34DRAFT_19241</name>
</gene>
<organism evidence="10 11">
    <name type="scientific">Podospora aff. communis PSN243</name>
    <dbReference type="NCBI Taxonomy" id="3040156"/>
    <lineage>
        <taxon>Eukaryota</taxon>
        <taxon>Fungi</taxon>
        <taxon>Dikarya</taxon>
        <taxon>Ascomycota</taxon>
        <taxon>Pezizomycotina</taxon>
        <taxon>Sordariomycetes</taxon>
        <taxon>Sordariomycetidae</taxon>
        <taxon>Sordariales</taxon>
        <taxon>Podosporaceae</taxon>
        <taxon>Podospora</taxon>
    </lineage>
</organism>
<keyword evidence="4 7" id="KW-0443">Lipid metabolism</keyword>
<feature type="compositionally biased region" description="Basic and acidic residues" evidence="8">
    <location>
        <begin position="259"/>
        <end position="274"/>
    </location>
</feature>
<evidence type="ECO:0000256" key="8">
    <source>
        <dbReference type="SAM" id="MobiDB-lite"/>
    </source>
</evidence>
<dbReference type="EMBL" id="MU865922">
    <property type="protein sequence ID" value="KAK4452878.1"/>
    <property type="molecule type" value="Genomic_DNA"/>
</dbReference>
<keyword evidence="3 7" id="KW-0442">Lipid degradation</keyword>
<keyword evidence="11" id="KW-1185">Reference proteome</keyword>
<accession>A0AAV9H081</accession>
<comment type="function">
    <text evidence="6">The production of the second messenger molecules diacylglycerol (DAG) and inositol 1,4,5-trisphosphate (IP3) is mediated by activated phosphatidylinositol-specific phospholipase C enzymes.</text>
</comment>
<sequence length="671" mass="76567">MMCFSFRSGEKPKEKPSFMRRMTTFTRGDRPRMAMMDVAFISSALGGNIKSLVAGDGKDHILRKACHDSVRRHVERVYDNLRGRDRKLPRRKFLIFLKNTQGLTEIEQLEAEDVTFQEFFFYWFQHKDAWCATRDIDADDLDETKPISNYFISSSHNTYLEGNQLSSKSSAEAYQAVLSNGCRCIEIDVWNGPTTRTPSKSPNPGRSPARGHRRNLSTPSQGLVPETLTQRLGRHSRASSTGQPGWLTPEPRDSCTSLDPKDIGDRPSRSRDSSRSATRGEPIVHHHGTMTSSVPFRDVCRAIRESAFKKNPLPIIVSLEVGADSEQQKVMVRIMKEEWGDLLLDKPFDNCDPNERQPRLEELHNKILIKVKRVVVDDCLTEAEVSDRGRSLPLDAIRGKPPICEELAALGIYTHSEHFGGQESLDFRSPSHIFSLSESTFSALAADSDKALRVMDHNRDYFMRIYPKGLRVDSSNPDPSFHWRRGVQMVAMNWQKTDEGMMLNDAMFANTNGWILKPTVHSSEKVLKLKITVLAGQFLSLTEIRKQKSVVVGSDNRKVRTSVKVELHVEKQHKSLDFLRETTPRDTDNPDWGFDAPALEFLDVKNVVEETSYVRFRVEDRSSNFRDPLVAWACIRLDRLQQGYRCVDLLHPVTRRHIPGQLFVKIEKALR</sequence>
<dbReference type="Gene3D" id="2.60.40.150">
    <property type="entry name" value="C2 domain"/>
    <property type="match status" value="1"/>
</dbReference>
<dbReference type="GO" id="GO:0048015">
    <property type="term" value="P:phosphatidylinositol-mediated signaling"/>
    <property type="evidence" value="ECO:0007669"/>
    <property type="project" value="TreeGrafter"/>
</dbReference>
<dbReference type="Pfam" id="PF00387">
    <property type="entry name" value="PI-PLC-Y"/>
    <property type="match status" value="1"/>
</dbReference>
<comment type="catalytic activity">
    <reaction evidence="1 7">
        <text>a 1,2-diacyl-sn-glycero-3-phospho-(1D-myo-inositol-4,5-bisphosphate) + H2O = 1D-myo-inositol 1,4,5-trisphosphate + a 1,2-diacyl-sn-glycerol + H(+)</text>
        <dbReference type="Rhea" id="RHEA:33179"/>
        <dbReference type="ChEBI" id="CHEBI:15377"/>
        <dbReference type="ChEBI" id="CHEBI:15378"/>
        <dbReference type="ChEBI" id="CHEBI:17815"/>
        <dbReference type="ChEBI" id="CHEBI:58456"/>
        <dbReference type="ChEBI" id="CHEBI:203600"/>
        <dbReference type="EC" id="3.1.4.11"/>
    </reaction>
</comment>
<comment type="caution">
    <text evidence="10">The sequence shown here is derived from an EMBL/GenBank/DDBJ whole genome shotgun (WGS) entry which is preliminary data.</text>
</comment>
<dbReference type="PROSITE" id="PS50008">
    <property type="entry name" value="PIPLC_Y_DOMAIN"/>
    <property type="match status" value="1"/>
</dbReference>
<keyword evidence="2 7" id="KW-0378">Hydrolase</keyword>
<dbReference type="SMART" id="SM00149">
    <property type="entry name" value="PLCYc"/>
    <property type="match status" value="1"/>
</dbReference>
<dbReference type="InterPro" id="IPR035892">
    <property type="entry name" value="C2_domain_sf"/>
</dbReference>
<dbReference type="SUPFAM" id="SSF51695">
    <property type="entry name" value="PLC-like phosphodiesterases"/>
    <property type="match status" value="1"/>
</dbReference>
<dbReference type="SMART" id="SM00148">
    <property type="entry name" value="PLCXc"/>
    <property type="match status" value="1"/>
</dbReference>
<feature type="compositionally biased region" description="Polar residues" evidence="8">
    <location>
        <begin position="193"/>
        <end position="204"/>
    </location>
</feature>
<dbReference type="CDD" id="cd00275">
    <property type="entry name" value="C2_PLC_like"/>
    <property type="match status" value="1"/>
</dbReference>
<dbReference type="InterPro" id="IPR001711">
    <property type="entry name" value="PLipase_C_Pinositol-sp_Y"/>
</dbReference>
<evidence type="ECO:0000256" key="6">
    <source>
        <dbReference type="ARBA" id="ARBA00059664"/>
    </source>
</evidence>
<feature type="domain" description="PI-PLC Y-box" evidence="9">
    <location>
        <begin position="407"/>
        <end position="518"/>
    </location>
</feature>
<evidence type="ECO:0000256" key="7">
    <source>
        <dbReference type="RuleBase" id="RU361133"/>
    </source>
</evidence>